<keyword evidence="7 10" id="KW-0733">Signal recognition particle</keyword>
<dbReference type="GO" id="GO:0005525">
    <property type="term" value="F:GTP binding"/>
    <property type="evidence" value="ECO:0007669"/>
    <property type="project" value="UniProtKB-UniRule"/>
</dbReference>
<evidence type="ECO:0000256" key="9">
    <source>
        <dbReference type="ARBA" id="ARBA00064051"/>
    </source>
</evidence>
<dbReference type="Proteomes" id="UP000600774">
    <property type="component" value="Unassembled WGS sequence"/>
</dbReference>
<dbReference type="AlphaFoldDB" id="A0A832VX02"/>
<dbReference type="SUPFAM" id="SSF52540">
    <property type="entry name" value="P-loop containing nucleoside triphosphate hydrolases"/>
    <property type="match status" value="1"/>
</dbReference>
<feature type="domain" description="SRP54-type proteins GTP-binding" evidence="11">
    <location>
        <begin position="263"/>
        <end position="276"/>
    </location>
</feature>
<comment type="function">
    <text evidence="10">Involved in targeting and insertion of nascent membrane proteins into the cytoplasmic membrane. Binds to the hydrophobic signal sequence of the ribosome-nascent chain (RNC) as it emerges from the ribosomes. The SRP-RNC complex is then targeted to the cytoplasmic membrane where it interacts with the SRP receptor FtsY.</text>
</comment>
<comment type="similarity">
    <text evidence="1 10">Belongs to the GTP-binding SRP family. SRP54 subfamily.</text>
</comment>
<dbReference type="GO" id="GO:0048500">
    <property type="term" value="C:signal recognition particle"/>
    <property type="evidence" value="ECO:0007669"/>
    <property type="project" value="UniProtKB-UniRule"/>
</dbReference>
<evidence type="ECO:0000256" key="5">
    <source>
        <dbReference type="ARBA" id="ARBA00022884"/>
    </source>
</evidence>
<dbReference type="OMA" id="GMTGQDA"/>
<evidence type="ECO:0000313" key="12">
    <source>
        <dbReference type="EMBL" id="HIH92492.1"/>
    </source>
</evidence>
<evidence type="ECO:0000256" key="7">
    <source>
        <dbReference type="ARBA" id="ARBA00023135"/>
    </source>
</evidence>
<dbReference type="SMR" id="A0A832VX02"/>
<dbReference type="HAMAP" id="MF_00306">
    <property type="entry name" value="SRP54"/>
    <property type="match status" value="1"/>
</dbReference>
<evidence type="ECO:0000256" key="2">
    <source>
        <dbReference type="ARBA" id="ARBA00022490"/>
    </source>
</evidence>
<dbReference type="EMBL" id="DUJU01000003">
    <property type="protein sequence ID" value="HIH92492.1"/>
    <property type="molecule type" value="Genomic_DNA"/>
</dbReference>
<keyword evidence="3 10" id="KW-0547">Nucleotide-binding</keyword>
<keyword evidence="6 10" id="KW-0342">GTP-binding</keyword>
<evidence type="ECO:0000259" key="11">
    <source>
        <dbReference type="PROSITE" id="PS00300"/>
    </source>
</evidence>
<protein>
    <recommendedName>
        <fullName evidence="10">Signal recognition particle 54 kDa protein</fullName>
        <shortName evidence="10">SRP54</shortName>
        <ecNumber evidence="10">3.6.5.4</ecNumber>
    </recommendedName>
</protein>
<dbReference type="PANTHER" id="PTHR11564">
    <property type="entry name" value="SIGNAL RECOGNITION PARTICLE 54K PROTEIN SRP54"/>
    <property type="match status" value="1"/>
</dbReference>
<dbReference type="CDD" id="cd17875">
    <property type="entry name" value="SRP54_G"/>
    <property type="match status" value="1"/>
</dbReference>
<name>A0A832VX02_9EURY</name>
<dbReference type="EC" id="3.6.5.4" evidence="10"/>
<dbReference type="InterPro" id="IPR000897">
    <property type="entry name" value="SRP54_GTPase_dom"/>
</dbReference>
<comment type="catalytic activity">
    <reaction evidence="10">
        <text>GTP + H2O = GDP + phosphate + H(+)</text>
        <dbReference type="Rhea" id="RHEA:19669"/>
        <dbReference type="ChEBI" id="CHEBI:15377"/>
        <dbReference type="ChEBI" id="CHEBI:15378"/>
        <dbReference type="ChEBI" id="CHEBI:37565"/>
        <dbReference type="ChEBI" id="CHEBI:43474"/>
        <dbReference type="ChEBI" id="CHEBI:58189"/>
        <dbReference type="EC" id="3.6.5.4"/>
    </reaction>
</comment>
<dbReference type="InterPro" id="IPR004125">
    <property type="entry name" value="Signal_recog_particle_SRP54_M"/>
</dbReference>
<evidence type="ECO:0000256" key="4">
    <source>
        <dbReference type="ARBA" id="ARBA00022801"/>
    </source>
</evidence>
<dbReference type="Gene3D" id="1.10.260.30">
    <property type="entry name" value="Signal recognition particle, SRP54 subunit, M-domain"/>
    <property type="match status" value="1"/>
</dbReference>
<dbReference type="GO" id="GO:0006614">
    <property type="term" value="P:SRP-dependent cotranslational protein targeting to membrane"/>
    <property type="evidence" value="ECO:0007669"/>
    <property type="project" value="InterPro"/>
</dbReference>
<dbReference type="InterPro" id="IPR022941">
    <property type="entry name" value="SRP54"/>
</dbReference>
<evidence type="ECO:0000256" key="3">
    <source>
        <dbReference type="ARBA" id="ARBA00022741"/>
    </source>
</evidence>
<evidence type="ECO:0000256" key="6">
    <source>
        <dbReference type="ARBA" id="ARBA00023134"/>
    </source>
</evidence>
<feature type="binding site" evidence="10">
    <location>
        <begin position="104"/>
        <end position="111"/>
    </location>
    <ligand>
        <name>GTP</name>
        <dbReference type="ChEBI" id="CHEBI:37565"/>
    </ligand>
</feature>
<evidence type="ECO:0000313" key="13">
    <source>
        <dbReference type="Proteomes" id="UP000600774"/>
    </source>
</evidence>
<keyword evidence="4 10" id="KW-0378">Hydrolase</keyword>
<dbReference type="SUPFAM" id="SSF47364">
    <property type="entry name" value="Domain of the SRP/SRP receptor G-proteins"/>
    <property type="match status" value="1"/>
</dbReference>
<organism evidence="12 13">
    <name type="scientific">Methanosarcina acetivorans</name>
    <dbReference type="NCBI Taxonomy" id="2214"/>
    <lineage>
        <taxon>Archaea</taxon>
        <taxon>Methanobacteriati</taxon>
        <taxon>Methanobacteriota</taxon>
        <taxon>Stenosarchaea group</taxon>
        <taxon>Methanomicrobia</taxon>
        <taxon>Methanosarcinales</taxon>
        <taxon>Methanosarcinaceae</taxon>
        <taxon>Methanosarcina</taxon>
    </lineage>
</organism>
<dbReference type="InterPro" id="IPR036225">
    <property type="entry name" value="SRP/SRP_N"/>
</dbReference>
<keyword evidence="8 10" id="KW-0687">Ribonucleoprotein</keyword>
<dbReference type="Pfam" id="PF00448">
    <property type="entry name" value="SRP54"/>
    <property type="match status" value="1"/>
</dbReference>
<comment type="caution">
    <text evidence="12">The sequence shown here is derived from an EMBL/GenBank/DDBJ whole genome shotgun (WGS) entry which is preliminary data.</text>
</comment>
<keyword evidence="2 10" id="KW-0963">Cytoplasm</keyword>
<keyword evidence="5 10" id="KW-0694">RNA-binding</keyword>
<sequence>MVMEKLGDSLQGALKKLIGAGRIDERTVNEVVKDIQRALLQADVNVKLVMGMSQRIKERAMKEEPPAGMNPREHVIRIVYQELMEIIGKGAEIQLKPQTIMMVGLQGSGKTTSAAKLARYFQRKGLKAGVVAADTFRPGAYHQLKTLAEKLNVGFYGEEGNPDAVEITKNGLKALEKYDIRIVDTAGRHALEADLIEEMERIHAVAKPDHKFMVLDAGIGQQASQQAHAFNDSVGITGVIITKLDGTAKGGGALSAVSETKAPIAFIGVGETPEDFEKFEADRFISRLLGMGDLKSLMEKAEESLSEEDVNVEALMQGRFTLKDMYKQLEAMNKMGPLKQIMSMLPMGMGGMKFSDEMFQATSDKMKNYKVIMDSMTEEEMTDPRVIGGSRIKRISKGSGCSSEDVRELLKYHKTMQTALKGFRGGKFNIQKMMKKKMGM</sequence>
<dbReference type="PROSITE" id="PS00300">
    <property type="entry name" value="SRP54"/>
    <property type="match status" value="1"/>
</dbReference>
<dbReference type="GO" id="GO:0003924">
    <property type="term" value="F:GTPase activity"/>
    <property type="evidence" value="ECO:0007669"/>
    <property type="project" value="UniProtKB-UniRule"/>
</dbReference>
<dbReference type="InterPro" id="IPR003593">
    <property type="entry name" value="AAA+_ATPase"/>
</dbReference>
<dbReference type="GeneID" id="1476481"/>
<comment type="domain">
    <text evidence="10">Composed of three domains: the N-terminal N domain, which is responsible for interactions with the ribosome, the central G domain, which binds GTP, and the C-terminal M domain, which binds the RNA and the signal sequence of the RNC.</text>
</comment>
<dbReference type="FunFam" id="3.40.50.300:FF:000022">
    <property type="entry name" value="Signal recognition particle 54 kDa subunit"/>
    <property type="match status" value="1"/>
</dbReference>
<dbReference type="SMART" id="SM00382">
    <property type="entry name" value="AAA"/>
    <property type="match status" value="1"/>
</dbReference>
<dbReference type="Pfam" id="PF02978">
    <property type="entry name" value="SRP_SPB"/>
    <property type="match status" value="1"/>
</dbReference>
<gene>
    <name evidence="12" type="primary">ffh</name>
    <name evidence="10" type="synonym">srp54</name>
    <name evidence="12" type="ORF">HA338_00075</name>
</gene>
<dbReference type="InterPro" id="IPR036891">
    <property type="entry name" value="Signal_recog_part_SRP54_M_sf"/>
</dbReference>
<feature type="binding site" evidence="10">
    <location>
        <begin position="184"/>
        <end position="188"/>
    </location>
    <ligand>
        <name>GTP</name>
        <dbReference type="ChEBI" id="CHEBI:37565"/>
    </ligand>
</feature>
<evidence type="ECO:0000256" key="10">
    <source>
        <dbReference type="HAMAP-Rule" id="MF_00306"/>
    </source>
</evidence>
<dbReference type="Gene3D" id="1.20.120.140">
    <property type="entry name" value="Signal recognition particle SRP54, nucleotide-binding domain"/>
    <property type="match status" value="1"/>
</dbReference>
<dbReference type="InterPro" id="IPR042101">
    <property type="entry name" value="SRP54_N_sf"/>
</dbReference>
<evidence type="ECO:0000256" key="1">
    <source>
        <dbReference type="ARBA" id="ARBA00005450"/>
    </source>
</evidence>
<comment type="subunit">
    <text evidence="9 10">Part of the signal recognition particle protein translocation system, which is composed of SRP and FtsY. Archaeal SRP consists of a 7S RNA molecule of 300 nucleotides and two protein subunits: SRP54 and SRP19.</text>
</comment>
<comment type="subcellular location">
    <subcellularLocation>
        <location evidence="10">Cytoplasm</location>
    </subcellularLocation>
    <text evidence="10">The SRP-RNC complex is targeted to the cytoplasmic membrane.</text>
</comment>
<reference evidence="12" key="1">
    <citation type="journal article" date="2020" name="bioRxiv">
        <title>A rank-normalized archaeal taxonomy based on genome phylogeny resolves widespread incomplete and uneven classifications.</title>
        <authorList>
            <person name="Rinke C."/>
            <person name="Chuvochina M."/>
            <person name="Mussig A.J."/>
            <person name="Chaumeil P.-A."/>
            <person name="Waite D.W."/>
            <person name="Whitman W.B."/>
            <person name="Parks D.H."/>
            <person name="Hugenholtz P."/>
        </authorList>
    </citation>
    <scope>NUCLEOTIDE SEQUENCE</scope>
    <source>
        <strain evidence="12">UBA8876</strain>
    </source>
</reference>
<proteinExistence type="inferred from homology"/>
<dbReference type="SUPFAM" id="SSF47446">
    <property type="entry name" value="Signal peptide-binding domain"/>
    <property type="match status" value="1"/>
</dbReference>
<dbReference type="GO" id="GO:0008312">
    <property type="term" value="F:7S RNA binding"/>
    <property type="evidence" value="ECO:0007669"/>
    <property type="project" value="UniProtKB-UniRule"/>
</dbReference>
<dbReference type="Gene3D" id="3.40.50.300">
    <property type="entry name" value="P-loop containing nucleotide triphosphate hydrolases"/>
    <property type="match status" value="1"/>
</dbReference>
<feature type="binding site" evidence="10">
    <location>
        <begin position="242"/>
        <end position="245"/>
    </location>
    <ligand>
        <name>GTP</name>
        <dbReference type="ChEBI" id="CHEBI:37565"/>
    </ligand>
</feature>
<dbReference type="InterPro" id="IPR027417">
    <property type="entry name" value="P-loop_NTPase"/>
</dbReference>
<evidence type="ECO:0000256" key="8">
    <source>
        <dbReference type="ARBA" id="ARBA00023274"/>
    </source>
</evidence>
<accession>A0A832VX02</accession>
<dbReference type="PANTHER" id="PTHR11564:SF5">
    <property type="entry name" value="SIGNAL RECOGNITION PARTICLE SUBUNIT SRP54"/>
    <property type="match status" value="1"/>
</dbReference>
<dbReference type="RefSeq" id="WP_011024460.1">
    <property type="nucleotide sequence ID" value="NZ_DUJU01000003.1"/>
</dbReference>
<dbReference type="SMART" id="SM00963">
    <property type="entry name" value="SRP54_N"/>
    <property type="match status" value="1"/>
</dbReference>
<dbReference type="SMART" id="SM00962">
    <property type="entry name" value="SRP54"/>
    <property type="match status" value="1"/>
</dbReference>
<dbReference type="InterPro" id="IPR013822">
    <property type="entry name" value="Signal_recog_particl_SRP54_hlx"/>
</dbReference>
<dbReference type="Pfam" id="PF02881">
    <property type="entry name" value="SRP54_N"/>
    <property type="match status" value="1"/>
</dbReference>